<dbReference type="Proteomes" id="UP000321926">
    <property type="component" value="Unassembled WGS sequence"/>
</dbReference>
<protein>
    <submittedName>
        <fullName evidence="1">DUF2158 domain-containing protein</fullName>
    </submittedName>
</protein>
<dbReference type="OrthoDB" id="1264301at2"/>
<name>A0A5C8J4L1_9BACT</name>
<comment type="caution">
    <text evidence="1">The sequence shown here is derived from an EMBL/GenBank/DDBJ whole genome shotgun (WGS) entry which is preliminary data.</text>
</comment>
<dbReference type="RefSeq" id="WP_147923507.1">
    <property type="nucleotide sequence ID" value="NZ_VRTY01000100.1"/>
</dbReference>
<proteinExistence type="predicted"/>
<dbReference type="InterPro" id="IPR019226">
    <property type="entry name" value="DUF2158"/>
</dbReference>
<dbReference type="EMBL" id="VRTY01000100">
    <property type="protein sequence ID" value="TXK31167.1"/>
    <property type="molecule type" value="Genomic_DNA"/>
</dbReference>
<reference evidence="1 2" key="1">
    <citation type="submission" date="2019-08" db="EMBL/GenBank/DDBJ databases">
        <authorList>
            <person name="Shi S."/>
        </authorList>
    </citation>
    <scope>NUCLEOTIDE SEQUENCE [LARGE SCALE GENOMIC DNA]</scope>
    <source>
        <strain evidence="1 2">GY10130</strain>
    </source>
</reference>
<dbReference type="AlphaFoldDB" id="A0A5C8J4L1"/>
<evidence type="ECO:0000313" key="2">
    <source>
        <dbReference type="Proteomes" id="UP000321926"/>
    </source>
</evidence>
<gene>
    <name evidence="1" type="ORF">FVR03_19790</name>
</gene>
<organism evidence="1 2">
    <name type="scientific">Pontibacter qinzhouensis</name>
    <dbReference type="NCBI Taxonomy" id="2603253"/>
    <lineage>
        <taxon>Bacteria</taxon>
        <taxon>Pseudomonadati</taxon>
        <taxon>Bacteroidota</taxon>
        <taxon>Cytophagia</taxon>
        <taxon>Cytophagales</taxon>
        <taxon>Hymenobacteraceae</taxon>
        <taxon>Pontibacter</taxon>
    </lineage>
</organism>
<evidence type="ECO:0000313" key="1">
    <source>
        <dbReference type="EMBL" id="TXK31167.1"/>
    </source>
</evidence>
<accession>A0A5C8J4L1</accession>
<sequence length="64" mass="7350">MSIYEYKTGDAVQLMTGGPTMTIDYKTKSGCYNCKWHDEQGLKEKEFSPELFHIVDRTGKRSAQ</sequence>
<dbReference type="Pfam" id="PF09926">
    <property type="entry name" value="DUF2158"/>
    <property type="match status" value="1"/>
</dbReference>
<keyword evidence="2" id="KW-1185">Reference proteome</keyword>